<accession>A0A6V8KA84</accession>
<evidence type="ECO:0000313" key="3">
    <source>
        <dbReference type="EMBL" id="GFJ77645.1"/>
    </source>
</evidence>
<feature type="domain" description="DUF397" evidence="2">
    <location>
        <begin position="5"/>
        <end position="58"/>
    </location>
</feature>
<sequence>MSSEAGWIMSSRSTGNGGSCVEARRHEGHIEVRNSKARDAGTVVFTTAEWDSFLFGAKRGEFDQLLTD</sequence>
<evidence type="ECO:0000256" key="1">
    <source>
        <dbReference type="SAM" id="MobiDB-lite"/>
    </source>
</evidence>
<gene>
    <name evidence="3" type="ORF">Phou_018250</name>
</gene>
<dbReference type="EMBL" id="BLPF01000001">
    <property type="protein sequence ID" value="GFJ77645.1"/>
    <property type="molecule type" value="Genomic_DNA"/>
</dbReference>
<comment type="caution">
    <text evidence="3">The sequence shown here is derived from an EMBL/GenBank/DDBJ whole genome shotgun (WGS) entry which is preliminary data.</text>
</comment>
<reference evidence="3 4" key="2">
    <citation type="submission" date="2020-03" db="EMBL/GenBank/DDBJ databases">
        <authorList>
            <person name="Ichikawa N."/>
            <person name="Kimura A."/>
            <person name="Kitahashi Y."/>
            <person name="Uohara A."/>
        </authorList>
    </citation>
    <scope>NUCLEOTIDE SEQUENCE [LARGE SCALE GENOMIC DNA]</scope>
    <source>
        <strain evidence="3 4">NBRC 108639</strain>
    </source>
</reference>
<name>A0A6V8KA84_9ACTN</name>
<evidence type="ECO:0000313" key="4">
    <source>
        <dbReference type="Proteomes" id="UP000482800"/>
    </source>
</evidence>
<dbReference type="RefSeq" id="WP_173055153.1">
    <property type="nucleotide sequence ID" value="NZ_BAABGO010000018.1"/>
</dbReference>
<proteinExistence type="predicted"/>
<dbReference type="Pfam" id="PF04149">
    <property type="entry name" value="DUF397"/>
    <property type="match status" value="1"/>
</dbReference>
<protein>
    <recommendedName>
        <fullName evidence="2">DUF397 domain-containing protein</fullName>
    </recommendedName>
</protein>
<evidence type="ECO:0000259" key="2">
    <source>
        <dbReference type="Pfam" id="PF04149"/>
    </source>
</evidence>
<reference evidence="3 4" key="1">
    <citation type="submission" date="2020-03" db="EMBL/GenBank/DDBJ databases">
        <title>Whole genome shotgun sequence of Phytohabitans houttuyneae NBRC 108639.</title>
        <authorList>
            <person name="Komaki H."/>
            <person name="Tamura T."/>
        </authorList>
    </citation>
    <scope>NUCLEOTIDE SEQUENCE [LARGE SCALE GENOMIC DNA]</scope>
    <source>
        <strain evidence="3 4">NBRC 108639</strain>
    </source>
</reference>
<dbReference type="Proteomes" id="UP000482800">
    <property type="component" value="Unassembled WGS sequence"/>
</dbReference>
<keyword evidence="4" id="KW-1185">Reference proteome</keyword>
<organism evidence="3 4">
    <name type="scientific">Phytohabitans houttuyneae</name>
    <dbReference type="NCBI Taxonomy" id="1076126"/>
    <lineage>
        <taxon>Bacteria</taxon>
        <taxon>Bacillati</taxon>
        <taxon>Actinomycetota</taxon>
        <taxon>Actinomycetes</taxon>
        <taxon>Micromonosporales</taxon>
        <taxon>Micromonosporaceae</taxon>
    </lineage>
</organism>
<dbReference type="AlphaFoldDB" id="A0A6V8KA84"/>
<feature type="region of interest" description="Disordered" evidence="1">
    <location>
        <begin position="1"/>
        <end position="21"/>
    </location>
</feature>
<dbReference type="InterPro" id="IPR007278">
    <property type="entry name" value="DUF397"/>
</dbReference>